<dbReference type="GO" id="GO:0016757">
    <property type="term" value="F:glycosyltransferase activity"/>
    <property type="evidence" value="ECO:0007669"/>
    <property type="project" value="UniProtKB-KW"/>
</dbReference>
<dbReference type="CDD" id="cd03801">
    <property type="entry name" value="GT4_PimA-like"/>
    <property type="match status" value="1"/>
</dbReference>
<keyword evidence="1 3" id="KW-0808">Transferase</keyword>
<dbReference type="SUPFAM" id="SSF53756">
    <property type="entry name" value="UDP-Glycosyltransferase/glycogen phosphorylase"/>
    <property type="match status" value="1"/>
</dbReference>
<keyword evidence="4" id="KW-1185">Reference proteome</keyword>
<gene>
    <name evidence="3" type="ORF">RFV38_05445</name>
</gene>
<dbReference type="RefSeq" id="WP_320313347.1">
    <property type="nucleotide sequence ID" value="NZ_JAVIKH010000005.1"/>
</dbReference>
<reference evidence="4" key="1">
    <citation type="submission" date="2023-07" db="EMBL/GenBank/DDBJ databases">
        <authorList>
            <person name="Colorado M.A."/>
            <person name="Villamil L.M."/>
            <person name="Melo J.F."/>
            <person name="Rodriguez J.A."/>
            <person name="Ruiz R.Y."/>
        </authorList>
    </citation>
    <scope>NUCLEOTIDE SEQUENCE [LARGE SCALE GENOMIC DNA]</scope>
    <source>
        <strain evidence="4">C33</strain>
    </source>
</reference>
<accession>A0ABU4W8V3</accession>
<sequence length="365" mass="42446">MKILIIGPFPNPITGQSIANETVLEGLKQTYEVDYIDTNFYKELTDKTKQGDFDFNKIKITFKNCFSDCKKILKNKYDIVYMTPGRTYLGFMRFTHYMICSFLKKSKVILHIHNGCFRRMYNSQNILKRKSLDILLKKVNRVVVLGESLRNMFEGIISEDKIYVCENGVQDDIVATEDEINEKMERYKNDTKKRVIYLSNLMQEKGILDLLKVSEKFKDDEIEFNLAGAIEPSIKQEIEDYLKKYPKKIKYHGIVKGEKKKQLLLKNYIFILPSYDEGQPISVLEAYATGCAVITDEFIGGIKDIFKNNLNGIRVESKNINSIKIALENIDVINFLLKNYIISNQKYKKSIFIKRIENILKSTDS</sequence>
<keyword evidence="3" id="KW-0328">Glycosyltransferase</keyword>
<feature type="domain" description="Glycosyl transferase family 1" evidence="2">
    <location>
        <begin position="186"/>
        <end position="328"/>
    </location>
</feature>
<evidence type="ECO:0000313" key="4">
    <source>
        <dbReference type="Proteomes" id="UP001279681"/>
    </source>
</evidence>
<dbReference type="Gene3D" id="3.40.50.2000">
    <property type="entry name" value="Glycogen Phosphorylase B"/>
    <property type="match status" value="2"/>
</dbReference>
<dbReference type="EC" id="2.4.-.-" evidence="3"/>
<dbReference type="InterPro" id="IPR001296">
    <property type="entry name" value="Glyco_trans_1"/>
</dbReference>
<protein>
    <submittedName>
        <fullName evidence="3">Glycosyltransferase family 4 protein</fullName>
        <ecNumber evidence="3">2.4.-.-</ecNumber>
    </submittedName>
</protein>
<dbReference type="Pfam" id="PF00534">
    <property type="entry name" value="Glycos_transf_1"/>
    <property type="match status" value="1"/>
</dbReference>
<name>A0ABU4W8V3_9FUSO</name>
<evidence type="ECO:0000313" key="3">
    <source>
        <dbReference type="EMBL" id="MDX8335943.1"/>
    </source>
</evidence>
<dbReference type="Proteomes" id="UP001279681">
    <property type="component" value="Unassembled WGS sequence"/>
</dbReference>
<dbReference type="PANTHER" id="PTHR46401:SF2">
    <property type="entry name" value="GLYCOSYLTRANSFERASE WBBK-RELATED"/>
    <property type="match status" value="1"/>
</dbReference>
<evidence type="ECO:0000256" key="1">
    <source>
        <dbReference type="ARBA" id="ARBA00022679"/>
    </source>
</evidence>
<proteinExistence type="predicted"/>
<evidence type="ECO:0000259" key="2">
    <source>
        <dbReference type="Pfam" id="PF00534"/>
    </source>
</evidence>
<organism evidence="3 4">
    <name type="scientific">Candidatus Cetobacterium colombiensis</name>
    <dbReference type="NCBI Taxonomy" id="3073100"/>
    <lineage>
        <taxon>Bacteria</taxon>
        <taxon>Fusobacteriati</taxon>
        <taxon>Fusobacteriota</taxon>
        <taxon>Fusobacteriia</taxon>
        <taxon>Fusobacteriales</taxon>
        <taxon>Fusobacteriaceae</taxon>
        <taxon>Cetobacterium</taxon>
    </lineage>
</organism>
<dbReference type="PANTHER" id="PTHR46401">
    <property type="entry name" value="GLYCOSYLTRANSFERASE WBBK-RELATED"/>
    <property type="match status" value="1"/>
</dbReference>
<dbReference type="EMBL" id="JAVIKH010000005">
    <property type="protein sequence ID" value="MDX8335943.1"/>
    <property type="molecule type" value="Genomic_DNA"/>
</dbReference>
<comment type="caution">
    <text evidence="3">The sequence shown here is derived from an EMBL/GenBank/DDBJ whole genome shotgun (WGS) entry which is preliminary data.</text>
</comment>